<gene>
    <name evidence="2" type="ORF">PODLI_1B000701</name>
</gene>
<keyword evidence="3" id="KW-1185">Reference proteome</keyword>
<reference evidence="2" key="1">
    <citation type="submission" date="2022-12" db="EMBL/GenBank/DDBJ databases">
        <authorList>
            <person name="Alioto T."/>
            <person name="Alioto T."/>
            <person name="Gomez Garrido J."/>
        </authorList>
    </citation>
    <scope>NUCLEOTIDE SEQUENCE</scope>
</reference>
<sequence length="182" mass="20269">MTCAKPRNQPDFPWGSSGPQQATRSFCTFDMPFRSHSFLYVSANQPVAWRHPRDDLVPSASCLFSMLPPQLHWPACPIPLPTCCAKPPIVFKPLSELGQAHPPIPLNRSLLHASRTHLSWPPQRLAFLGWIRPMDLRGIRWGRRRRRPRAGWAQRGATGRVGQGGGNIAAGQRSVNAVCPGR</sequence>
<dbReference type="EMBL" id="OX395140">
    <property type="protein sequence ID" value="CAI5793391.1"/>
    <property type="molecule type" value="Genomic_DNA"/>
</dbReference>
<protein>
    <submittedName>
        <fullName evidence="2">Uncharacterized protein</fullName>
    </submittedName>
</protein>
<proteinExistence type="predicted"/>
<dbReference type="AlphaFoldDB" id="A0AA35PLJ0"/>
<evidence type="ECO:0000256" key="1">
    <source>
        <dbReference type="SAM" id="MobiDB-lite"/>
    </source>
</evidence>
<evidence type="ECO:0000313" key="3">
    <source>
        <dbReference type="Proteomes" id="UP001178461"/>
    </source>
</evidence>
<feature type="compositionally biased region" description="Gly residues" evidence="1">
    <location>
        <begin position="159"/>
        <end position="168"/>
    </location>
</feature>
<organism evidence="2 3">
    <name type="scientific">Podarcis lilfordi</name>
    <name type="common">Lilford's wall lizard</name>
    <dbReference type="NCBI Taxonomy" id="74358"/>
    <lineage>
        <taxon>Eukaryota</taxon>
        <taxon>Metazoa</taxon>
        <taxon>Chordata</taxon>
        <taxon>Craniata</taxon>
        <taxon>Vertebrata</taxon>
        <taxon>Euteleostomi</taxon>
        <taxon>Lepidosauria</taxon>
        <taxon>Squamata</taxon>
        <taxon>Bifurcata</taxon>
        <taxon>Unidentata</taxon>
        <taxon>Episquamata</taxon>
        <taxon>Laterata</taxon>
        <taxon>Lacertibaenia</taxon>
        <taxon>Lacertidae</taxon>
        <taxon>Podarcis</taxon>
    </lineage>
</organism>
<dbReference type="Proteomes" id="UP001178461">
    <property type="component" value="Chromosome Z"/>
</dbReference>
<feature type="region of interest" description="Disordered" evidence="1">
    <location>
        <begin position="150"/>
        <end position="182"/>
    </location>
</feature>
<name>A0AA35PLJ0_9SAUR</name>
<accession>A0AA35PLJ0</accession>
<evidence type="ECO:0000313" key="2">
    <source>
        <dbReference type="EMBL" id="CAI5793391.1"/>
    </source>
</evidence>